<reference evidence="1" key="1">
    <citation type="submission" date="2020-03" db="EMBL/GenBank/DDBJ databases">
        <title>The deep terrestrial virosphere.</title>
        <authorList>
            <person name="Holmfeldt K."/>
            <person name="Nilsson E."/>
            <person name="Simone D."/>
            <person name="Lopez-Fernandez M."/>
            <person name="Wu X."/>
            <person name="de Brujin I."/>
            <person name="Lundin D."/>
            <person name="Andersson A."/>
            <person name="Bertilsson S."/>
            <person name="Dopson M."/>
        </authorList>
    </citation>
    <scope>NUCLEOTIDE SEQUENCE</scope>
    <source>
        <strain evidence="1">TM448A02064</strain>
        <strain evidence="2">TM448B01665</strain>
    </source>
</reference>
<dbReference type="AlphaFoldDB" id="A0A6H1ZV23"/>
<dbReference type="EMBL" id="MT144806">
    <property type="protein sequence ID" value="QJH99745.1"/>
    <property type="molecule type" value="Genomic_DNA"/>
</dbReference>
<protein>
    <recommendedName>
        <fullName evidence="3">Tail protein</fullName>
    </recommendedName>
</protein>
<proteinExistence type="predicted"/>
<sequence>MLDIGKVYEPPSSARYASPRRTGQYLPIVYGDMTVNADKGAWEAPCIDTASFIYAVAGSAVLSVGNGNSVSVYDKDEVLISPANYTFDESNNVESKGAIATITFTTSYYDSEPLLVKCMGRDSGGALITSPPAIIEDFIVNVLNESQNEIHAQSFAEVTRHCSTEGYVAGGIIAGQKRIGDVFSDIMGSFLGYWKVDSPTNRILLSLELGLSNYFESDIAAIIREHEMKDASLEMEDSDLCNQVSAKWGYNYYRREFEAADDGEDSANSYSQNIYGDTIRTFEWKWVRSNTVAATLQSRIVSEYGLPAKVISIPDLGFDRVAIETRDIVLFSVKHLYGDNLSPLYNQFGRVVGVRGDLNGRRIQLSIKDTGYYKTRAYLADGGGDDGESLVAKDGQFFETLSGDPIITLAAGGSARLADGTYLAGGERDLRTY</sequence>
<organism evidence="1">
    <name type="scientific">viral metagenome</name>
    <dbReference type="NCBI Taxonomy" id="1070528"/>
    <lineage>
        <taxon>unclassified sequences</taxon>
        <taxon>metagenomes</taxon>
        <taxon>organismal metagenomes</taxon>
    </lineage>
</organism>
<evidence type="ECO:0000313" key="2">
    <source>
        <dbReference type="EMBL" id="QJH99745.1"/>
    </source>
</evidence>
<dbReference type="EMBL" id="MT144252">
    <property type="protein sequence ID" value="QJA51312.1"/>
    <property type="molecule type" value="Genomic_DNA"/>
</dbReference>
<accession>A0A6H1ZV23</accession>
<evidence type="ECO:0000313" key="1">
    <source>
        <dbReference type="EMBL" id="QJA51312.1"/>
    </source>
</evidence>
<evidence type="ECO:0008006" key="3">
    <source>
        <dbReference type="Google" id="ProtNLM"/>
    </source>
</evidence>
<gene>
    <name evidence="1" type="ORF">TM448A02064_0007</name>
    <name evidence="2" type="ORF">TM448B01665_0007</name>
</gene>
<name>A0A6H1ZV23_9ZZZZ</name>